<dbReference type="InterPro" id="IPR036265">
    <property type="entry name" value="HIT-like_sf"/>
</dbReference>
<dbReference type="GO" id="GO:0009117">
    <property type="term" value="P:nucleotide metabolic process"/>
    <property type="evidence" value="ECO:0007669"/>
    <property type="project" value="InterPro"/>
</dbReference>
<evidence type="ECO:0000259" key="1">
    <source>
        <dbReference type="Pfam" id="PF09830"/>
    </source>
</evidence>
<name>A0AAN7A4A1_9PEZI</name>
<evidence type="ECO:0000313" key="4">
    <source>
        <dbReference type="Proteomes" id="UP001302321"/>
    </source>
</evidence>
<evidence type="ECO:0000313" key="3">
    <source>
        <dbReference type="EMBL" id="KAK4172674.1"/>
    </source>
</evidence>
<dbReference type="PANTHER" id="PTHR38420:SF3">
    <property type="entry name" value="5',5'''-P-1,P-4-TETRAPHOSPHATE PHOSPHORYLASE 2"/>
    <property type="match status" value="1"/>
</dbReference>
<protein>
    <submittedName>
        <fullName evidence="3">ATP adenylyltransferase-domain-containing protein</fullName>
    </submittedName>
</protein>
<dbReference type="Gene3D" id="3.30.428.70">
    <property type="match status" value="1"/>
</dbReference>
<dbReference type="InterPro" id="IPR043171">
    <property type="entry name" value="Ap4A_phos1/2-like"/>
</dbReference>
<dbReference type="EMBL" id="MU866402">
    <property type="protein sequence ID" value="KAK4172674.1"/>
    <property type="molecule type" value="Genomic_DNA"/>
</dbReference>
<dbReference type="GO" id="GO:0003877">
    <property type="term" value="F:ATP:ADP adenylyltransferase activity"/>
    <property type="evidence" value="ECO:0007669"/>
    <property type="project" value="InterPro"/>
</dbReference>
<comment type="caution">
    <text evidence="3">The sequence shown here is derived from an EMBL/GenBank/DDBJ whole genome shotgun (WGS) entry which is preliminary data.</text>
</comment>
<keyword evidence="4" id="KW-1185">Reference proteome</keyword>
<dbReference type="Proteomes" id="UP001302321">
    <property type="component" value="Unassembled WGS sequence"/>
</dbReference>
<dbReference type="AlphaFoldDB" id="A0AAN7A4A1"/>
<dbReference type="Pfam" id="PF19327">
    <property type="entry name" value="Ap4A_phos_N"/>
    <property type="match status" value="1"/>
</dbReference>
<dbReference type="SUPFAM" id="SSF54197">
    <property type="entry name" value="HIT-like"/>
    <property type="match status" value="1"/>
</dbReference>
<dbReference type="Pfam" id="PF09830">
    <property type="entry name" value="ATP_transf"/>
    <property type="match status" value="1"/>
</dbReference>
<keyword evidence="3" id="KW-0808">Transferase</keyword>
<dbReference type="PANTHER" id="PTHR38420">
    <property type="entry name" value="AP-4-A PHOSPHORYLASE II"/>
    <property type="match status" value="1"/>
</dbReference>
<accession>A0AAN7A4A1</accession>
<proteinExistence type="predicted"/>
<organism evidence="3 4">
    <name type="scientific">Triangularia setosa</name>
    <dbReference type="NCBI Taxonomy" id="2587417"/>
    <lineage>
        <taxon>Eukaryota</taxon>
        <taxon>Fungi</taxon>
        <taxon>Dikarya</taxon>
        <taxon>Ascomycota</taxon>
        <taxon>Pezizomycotina</taxon>
        <taxon>Sordariomycetes</taxon>
        <taxon>Sordariomycetidae</taxon>
        <taxon>Sordariales</taxon>
        <taxon>Podosporaceae</taxon>
        <taxon>Triangularia</taxon>
    </lineage>
</organism>
<feature type="domain" description="ATP adenylyltransferase C-terminal" evidence="1">
    <location>
        <begin position="208"/>
        <end position="334"/>
    </location>
</feature>
<dbReference type="GO" id="GO:0005524">
    <property type="term" value="F:ATP binding"/>
    <property type="evidence" value="ECO:0007669"/>
    <property type="project" value="InterPro"/>
</dbReference>
<reference evidence="3" key="2">
    <citation type="submission" date="2023-05" db="EMBL/GenBank/DDBJ databases">
        <authorList>
            <consortium name="Lawrence Berkeley National Laboratory"/>
            <person name="Steindorff A."/>
            <person name="Hensen N."/>
            <person name="Bonometti L."/>
            <person name="Westerberg I."/>
            <person name="Brannstrom I.O."/>
            <person name="Guillou S."/>
            <person name="Cros-Aarteil S."/>
            <person name="Calhoun S."/>
            <person name="Haridas S."/>
            <person name="Kuo A."/>
            <person name="Mondo S."/>
            <person name="Pangilinan J."/>
            <person name="Riley R."/>
            <person name="Labutti K."/>
            <person name="Andreopoulos B."/>
            <person name="Lipzen A."/>
            <person name="Chen C."/>
            <person name="Yanf M."/>
            <person name="Daum C."/>
            <person name="Ng V."/>
            <person name="Clum A."/>
            <person name="Ohm R."/>
            <person name="Martin F."/>
            <person name="Silar P."/>
            <person name="Natvig D."/>
            <person name="Lalanne C."/>
            <person name="Gautier V."/>
            <person name="Ament-Velasquez S.L."/>
            <person name="Kruys A."/>
            <person name="Hutchinson M.I."/>
            <person name="Powell A.J."/>
            <person name="Barry K."/>
            <person name="Miller A.N."/>
            <person name="Grigoriev I.V."/>
            <person name="Debuchy R."/>
            <person name="Gladieux P."/>
            <person name="Thoren M.H."/>
            <person name="Johannesson H."/>
        </authorList>
    </citation>
    <scope>NUCLEOTIDE SEQUENCE</scope>
    <source>
        <strain evidence="3">CBS 892.96</strain>
    </source>
</reference>
<gene>
    <name evidence="3" type="ORF">QBC36DRAFT_337316</name>
</gene>
<evidence type="ECO:0000259" key="2">
    <source>
        <dbReference type="Pfam" id="PF19327"/>
    </source>
</evidence>
<keyword evidence="3" id="KW-0548">Nucleotidyltransferase</keyword>
<dbReference type="InterPro" id="IPR009163">
    <property type="entry name" value="Ap4A_phos1/2"/>
</dbReference>
<feature type="domain" description="Ap4A phosphorylase 1/2 N-terminal" evidence="2">
    <location>
        <begin position="16"/>
        <end position="186"/>
    </location>
</feature>
<reference evidence="3" key="1">
    <citation type="journal article" date="2023" name="Mol. Phylogenet. Evol.">
        <title>Genome-scale phylogeny and comparative genomics of the fungal order Sordariales.</title>
        <authorList>
            <person name="Hensen N."/>
            <person name="Bonometti L."/>
            <person name="Westerberg I."/>
            <person name="Brannstrom I.O."/>
            <person name="Guillou S."/>
            <person name="Cros-Aarteil S."/>
            <person name="Calhoun S."/>
            <person name="Haridas S."/>
            <person name="Kuo A."/>
            <person name="Mondo S."/>
            <person name="Pangilinan J."/>
            <person name="Riley R."/>
            <person name="LaButti K."/>
            <person name="Andreopoulos B."/>
            <person name="Lipzen A."/>
            <person name="Chen C."/>
            <person name="Yan M."/>
            <person name="Daum C."/>
            <person name="Ng V."/>
            <person name="Clum A."/>
            <person name="Steindorff A."/>
            <person name="Ohm R.A."/>
            <person name="Martin F."/>
            <person name="Silar P."/>
            <person name="Natvig D.O."/>
            <person name="Lalanne C."/>
            <person name="Gautier V."/>
            <person name="Ament-Velasquez S.L."/>
            <person name="Kruys A."/>
            <person name="Hutchinson M.I."/>
            <person name="Powell A.J."/>
            <person name="Barry K."/>
            <person name="Miller A.N."/>
            <person name="Grigoriev I.V."/>
            <person name="Debuchy R."/>
            <person name="Gladieux P."/>
            <person name="Hiltunen Thoren M."/>
            <person name="Johannesson H."/>
        </authorList>
    </citation>
    <scope>NUCLEOTIDE SEQUENCE</scope>
    <source>
        <strain evidence="3">CBS 892.96</strain>
    </source>
</reference>
<dbReference type="InterPro" id="IPR045759">
    <property type="entry name" value="Ap4A_phos1/2_N"/>
</dbReference>
<sequence>MTVTPTAEMPPKPQIPPNLPSLVKTVFSRAVASKHVNFYPTHVTLLDVNSIPFQLRFSPSLASKPKAPVPVINISPDAPRASRKDFFNPFASPLPPMLITPLPPSHNLVLNKFAIVPSHFILSTASFKPQTHLLEADDLAAAYACIGAYDQQEGQELFVFFNSGEHSGASQPHRHLQLLPVDNMKEGLEGQEWEVLVKGLLEPEMRGKLPFSVFAAGIEREAREDGDGEGLRRVYLGLYNKACEAVLGGEIGEQTEGEARISYNLAMTRTAMVVIPRLAEGAVVKDEKGQEVGQLALNGTVLAGTALVKSQAEWDALGQDPEQVGEVLRRIGVPNRARI</sequence>
<dbReference type="InterPro" id="IPR019200">
    <property type="entry name" value="ATP_adenylylTrfase_C"/>
</dbReference>